<keyword evidence="2" id="KW-0732">Signal</keyword>
<feature type="compositionally biased region" description="Basic and acidic residues" evidence="1">
    <location>
        <begin position="204"/>
        <end position="215"/>
    </location>
</feature>
<evidence type="ECO:0000313" key="3">
    <source>
        <dbReference type="EMBL" id="AYE36461.1"/>
    </source>
</evidence>
<evidence type="ECO:0000313" key="4">
    <source>
        <dbReference type="Proteomes" id="UP000275571"/>
    </source>
</evidence>
<dbReference type="RefSeq" id="WP_120104381.1">
    <property type="nucleotide sequence ID" value="NZ_CP028884.1"/>
</dbReference>
<dbReference type="Proteomes" id="UP000275571">
    <property type="component" value="Chromosome"/>
</dbReference>
<dbReference type="EMBL" id="CP028884">
    <property type="protein sequence ID" value="AYE36461.1"/>
    <property type="molecule type" value="Genomic_DNA"/>
</dbReference>
<evidence type="ECO:0000256" key="1">
    <source>
        <dbReference type="SAM" id="MobiDB-lite"/>
    </source>
</evidence>
<feature type="chain" id="PRO_5017461359" description="Outer membrane protein" evidence="2">
    <location>
        <begin position="23"/>
        <end position="602"/>
    </location>
</feature>
<feature type="signal peptide" evidence="2">
    <location>
        <begin position="1"/>
        <end position="22"/>
    </location>
</feature>
<feature type="region of interest" description="Disordered" evidence="1">
    <location>
        <begin position="199"/>
        <end position="221"/>
    </location>
</feature>
<dbReference type="Pfam" id="PF11263">
    <property type="entry name" value="Attachment_P66"/>
    <property type="match status" value="1"/>
</dbReference>
<name>A0A386PLG0_9SPIR</name>
<proteinExistence type="predicted"/>
<dbReference type="OrthoDB" id="350048at2"/>
<dbReference type="KEGG" id="btur:DB313_03145"/>
<reference evidence="3 4" key="1">
    <citation type="journal article" date="2018" name="Infect. Genet. Evol.">
        <title>Genome-wide analysis of Borrelia turcica and 'Candidatus Borrelia tachyglossi' shows relapsing fever-like genomes with unique genomic links to Lyme disease Borrelia.</title>
        <authorList>
            <person name="Gofton A.W."/>
            <person name="Margos G."/>
            <person name="Fingerle V."/>
            <person name="Hepner S."/>
            <person name="Loh S.M."/>
            <person name="Ryan U."/>
            <person name="Irwin P."/>
            <person name="Oskam C.L."/>
        </authorList>
    </citation>
    <scope>NUCLEOTIDE SEQUENCE [LARGE SCALE GENOMIC DNA]</scope>
    <source>
        <strain evidence="3 4">IST7</strain>
    </source>
</reference>
<organism evidence="3 4">
    <name type="scientific">Borrelia turcica IST7</name>
    <dbReference type="NCBI Taxonomy" id="1104446"/>
    <lineage>
        <taxon>Bacteria</taxon>
        <taxon>Pseudomonadati</taxon>
        <taxon>Spirochaetota</taxon>
        <taxon>Spirochaetia</taxon>
        <taxon>Spirochaetales</taxon>
        <taxon>Borreliaceae</taxon>
        <taxon>Borrelia</taxon>
    </lineage>
</organism>
<dbReference type="InterPro" id="IPR020967">
    <property type="entry name" value="Borrelia_attachment_p66"/>
</dbReference>
<keyword evidence="4" id="KW-1185">Reference proteome</keyword>
<dbReference type="AlphaFoldDB" id="A0A386PLG0"/>
<evidence type="ECO:0008006" key="5">
    <source>
        <dbReference type="Google" id="ProtNLM"/>
    </source>
</evidence>
<gene>
    <name evidence="3" type="ORF">DB313_03145</name>
</gene>
<accession>A0A386PLG0</accession>
<protein>
    <recommendedName>
        <fullName evidence="5">Outer membrane protein</fullName>
    </recommendedName>
</protein>
<evidence type="ECO:0000256" key="2">
    <source>
        <dbReference type="SAM" id="SignalP"/>
    </source>
</evidence>
<sequence>MNKKLILCVFGLLLATSISGFAQDTTAEKDAFNLNPWKPKFEFENTSEFRIDMDEQIPGLENKSKIGIKFLPFEKNAELGKDDPFSAYIKIEDLALKVEGQKDATFKLDVGDIITKINIYDFYIKMNTMTDFDFNQESLFSFAPMTSIKSDYYGFPSNDRALRKTILARGTDKKIGTLQFGYTLPQLELILAIGATGTGNRNHGKIDEKDSEDEKKKKKDRPYNNTYAGILYGTQVKWKPIKNELIKDSPTVIAETPIELNFGVSGAFGNKTFNKSSITYGLKDKATIGSDLVVPTLSNTSIMTSLGFQYKLGLTKINNKNTYLILQTGADLGIDFFASDFSTFGHISKKANTGDNDAFNPAENKLNFGQGTKTNFAFSVGANVGFAWNKDEGEKESWSIKGKDSYNTRVFGEQDKKSGIGIGINYGQNLYNPSSGKQLVKDIAKKAFKTLNVEVSTYEDNKKGILPGLGWIISGGIYDLLKEKPNADDIIAILSQDATTAEQATTDVSFVNAAKIGAALYVDYAIPVESISSKTYITPYVGTHILGSFKGSDKKLYLKAGLELEKIIKFTTITLGWDSNNILAKKDKIGSAFLAFKVAFDE</sequence>